<reference evidence="2" key="2">
    <citation type="submission" date="2017-11" db="EMBL/GenBank/DDBJ databases">
        <title>Coralsnake Venomics: Analyses of Venom Gland Transcriptomes and Proteomes of Six Brazilian Taxa.</title>
        <authorList>
            <person name="Aird S.D."/>
            <person name="Jorge da Silva N."/>
            <person name="Qiu L."/>
            <person name="Villar-Briones A."/>
            <person name="Aparecida-Saddi V."/>
            <person name="Campos-Telles M.P."/>
            <person name="Grau M."/>
            <person name="Mikheyev A.S."/>
        </authorList>
    </citation>
    <scope>NUCLEOTIDE SEQUENCE</scope>
    <source>
        <tissue evidence="2">Venom_gland</tissue>
    </source>
</reference>
<reference evidence="2" key="1">
    <citation type="submission" date="2017-07" db="EMBL/GenBank/DDBJ databases">
        <authorList>
            <person name="Mikheyev A."/>
            <person name="Grau M."/>
        </authorList>
    </citation>
    <scope>NUCLEOTIDE SEQUENCE</scope>
    <source>
        <tissue evidence="2">Venom_gland</tissue>
    </source>
</reference>
<sequence>MHLEESCQAAKKDLEEPETGFYTSIHPNITTGSSRNSTKCMGGSQSLVVIWKGQQRQRGRQTLDPQILKEKEYTGRITKELELFFKDNTKYHTSLQNLWDTTKAYIRGLR</sequence>
<protein>
    <submittedName>
        <fullName evidence="2">Uncharacterized protein</fullName>
    </submittedName>
</protein>
<accession>A0A2D4HC17</accession>
<evidence type="ECO:0000256" key="1">
    <source>
        <dbReference type="SAM" id="MobiDB-lite"/>
    </source>
</evidence>
<feature type="compositionally biased region" description="Basic and acidic residues" evidence="1">
    <location>
        <begin position="1"/>
        <end position="14"/>
    </location>
</feature>
<organism evidence="2">
    <name type="scientific">Micrurus lemniscatus lemniscatus</name>
    <dbReference type="NCBI Taxonomy" id="129467"/>
    <lineage>
        <taxon>Eukaryota</taxon>
        <taxon>Metazoa</taxon>
        <taxon>Chordata</taxon>
        <taxon>Craniata</taxon>
        <taxon>Vertebrata</taxon>
        <taxon>Euteleostomi</taxon>
        <taxon>Lepidosauria</taxon>
        <taxon>Squamata</taxon>
        <taxon>Bifurcata</taxon>
        <taxon>Unidentata</taxon>
        <taxon>Episquamata</taxon>
        <taxon>Toxicofera</taxon>
        <taxon>Serpentes</taxon>
        <taxon>Colubroidea</taxon>
        <taxon>Elapidae</taxon>
        <taxon>Elapinae</taxon>
        <taxon>Micrurus</taxon>
    </lineage>
</organism>
<feature type="compositionally biased region" description="Polar residues" evidence="1">
    <location>
        <begin position="21"/>
        <end position="40"/>
    </location>
</feature>
<name>A0A2D4HC17_MICLE</name>
<dbReference type="AlphaFoldDB" id="A0A2D4HC17"/>
<feature type="region of interest" description="Disordered" evidence="1">
    <location>
        <begin position="1"/>
        <end position="40"/>
    </location>
</feature>
<evidence type="ECO:0000313" key="2">
    <source>
        <dbReference type="EMBL" id="LAA69483.1"/>
    </source>
</evidence>
<proteinExistence type="predicted"/>
<dbReference type="EMBL" id="IACK01018323">
    <property type="protein sequence ID" value="LAA69483.1"/>
    <property type="molecule type" value="Transcribed_RNA"/>
</dbReference>